<feature type="compositionally biased region" description="Polar residues" evidence="5">
    <location>
        <begin position="1468"/>
        <end position="1487"/>
    </location>
</feature>
<keyword evidence="3 6" id="KW-0732">Signal</keyword>
<dbReference type="InterPro" id="IPR055372">
    <property type="entry name" value="CBM96"/>
</dbReference>
<dbReference type="InterPro" id="IPR013320">
    <property type="entry name" value="ConA-like_dom_sf"/>
</dbReference>
<proteinExistence type="predicted"/>
<dbReference type="NCBIfam" id="NF033679">
    <property type="entry name" value="DNRLRE_dom"/>
    <property type="match status" value="2"/>
</dbReference>
<evidence type="ECO:0000313" key="9">
    <source>
        <dbReference type="Proteomes" id="UP001596004"/>
    </source>
</evidence>
<feature type="compositionally biased region" description="Polar residues" evidence="5">
    <location>
        <begin position="628"/>
        <end position="642"/>
    </location>
</feature>
<evidence type="ECO:0000256" key="2">
    <source>
        <dbReference type="ARBA" id="ARBA00022525"/>
    </source>
</evidence>
<dbReference type="InterPro" id="IPR029476">
    <property type="entry name" value="DNase_NucA_NucB"/>
</dbReference>
<evidence type="ECO:0000256" key="6">
    <source>
        <dbReference type="SAM" id="SignalP"/>
    </source>
</evidence>
<keyword evidence="9" id="KW-1185">Reference proteome</keyword>
<accession>A0ABV9CGF3</accession>
<feature type="compositionally biased region" description="Low complexity" evidence="5">
    <location>
        <begin position="9"/>
        <end position="28"/>
    </location>
</feature>
<feature type="region of interest" description="Disordered" evidence="5">
    <location>
        <begin position="1614"/>
        <end position="1644"/>
    </location>
</feature>
<reference evidence="9" key="1">
    <citation type="journal article" date="2019" name="Int. J. Syst. Evol. Microbiol.">
        <title>The Global Catalogue of Microorganisms (GCM) 10K type strain sequencing project: providing services to taxonomists for standard genome sequencing and annotation.</title>
        <authorList>
            <consortium name="The Broad Institute Genomics Platform"/>
            <consortium name="The Broad Institute Genome Sequencing Center for Infectious Disease"/>
            <person name="Wu L."/>
            <person name="Ma J."/>
        </authorList>
    </citation>
    <scope>NUCLEOTIDE SEQUENCE [LARGE SCALE GENOMIC DNA]</scope>
    <source>
        <strain evidence="9">CGMCC 4.7132</strain>
    </source>
</reference>
<dbReference type="Pfam" id="PF13385">
    <property type="entry name" value="Laminin_G_3"/>
    <property type="match status" value="1"/>
</dbReference>
<sequence>MATSLLVGAVSSPASATPSSSPNSPITAEATNPVELAKQEAKKQSKRVEITSYRSEFSTMFANPDGKTLRMEMSTSPVRVKRDDAWEPIDTTLVVQNDVVKPRVAKSDLVLSHGGKPDVLTASAGPADPAAKDDKVQVFAPRNLPTPRLSGNRAEFASVYGNGLDLVITATPTGFRQQIVIRQRPTKPLRLRVPVDLPEGFAFENASDRTVLVKDIGKGKREQILDLSTTMMLDAVAADGSGGPDEGKVGRATTSLERTADGSTLVLSPNAVFLADPTVTYPVTVAAAASDWWEPSPNNTIDTFVNNDAYPDSRDNQLLDRILVGKSNDGAVRWRSYIKFQDIPADSLLRGGRVQNADLVLWNHLSNACGTSVGSGITARQITSSWTPGSLTWTNQPSVTSTGANTEYGAYTPTTACTSEWAKKEWDLVHSVNTIVQAWANGQSNYGFQLAAGNESDLTNWRRYRTTEYTICNNGTACEGHVHQPLLFVDFEPAAEPIQALYVRPRSSSAPTSDEVLAHLDDSVDFEPADPVAVTPAQLEVDAAASTDVVGSLLKDAALPDGMTPEEVGRWSNPNIGEDPMQPPTPKSAVAHWLFDEASGATAADSRVSDNQVALKTGTRWVPGRTGTALSNTPATSQSPSSGAAEARRAAALKAVKHGKRVEVPGETSPTSITFAMPDGRTFTTEVTAGLVRTRRGSSWVPIDTSLVEQGGAIKPKAIDSEVDVEFSTGGTDAFARMTADGRRYALRWPTALARPTVKGSVATYTNAAGAGADLVVTALPSGFRHDVVLRERPAKPLEIHIGVEEGDLTLSKGKGGRLLLRGKDKKLLASVPQPMMWDAAAKGRPLPAAKHAKISTEVVTKDGHTELVLKPDHDFLSDPATKYPVRVDPTITLPTNGDVDVYSDNDASWPADPTGEYLMAGRMVDAVYRTHLRFDTAGLSGQTVTDAKLSLLNFDAPVCGSLVGAGIQVRRLTGAWDVNNLHWGNKPASTTEDAQINRAAINPDCANWPGPMLWNVTGIAQDWAAGAVNHGLVLMHPNESNTADNWRMFTSAETLEFNTPPTLTVTTTGPSSVPAVADLSITPAQDVNGTITATSLTPQLAATVSDTAGGSLTGQFEVEHDPTATGQGTGQIWAGASAAVPSGGQSVVTVPVGKLTDGWKVRWRVRAANAAAATTSNWSGWQLATLDVPNSPSGPSVSGLQVIPSTLVDDKTTTFSVTPELQAQVHDPTGGMLRADFEIEHEPAAPEGQGSGQIWIGSAENVMAGARATVTVPAGKLADGWLVRWRARATSATATSPWSDWQLLMVDSANAGYEPLATAATPIIRTDESFAIAGWVRLDDRTGPYAVADQKGTNAAPFHLGVDPVHGLVFTMKESDSATSSEEGVVSETTPPVGEWFHLAGSYDEPSRSLSLYLNGNLVKTQAISFHPWHADGPFTIGTAIKGGIDDLWVYPRTLSAAEVGELNAHPGQTESPIAALSNSRSPLTSRDSREAKGATPLATDPLPWPTGKAQPVRYTTWQDCDADVARAGSVKFTSFRSRFSGCYSGQLVAVNAEKVNNVLTVKGTVTGDITLLIDVDQSKRAVVIQAKLDNVKGGGTLTTTSVGLKLKTKGYPDSTHCQPKQTSPFGPNLREKSQASWNSSPVENWGMSSSAVGAEGKDLKSTCRFSLLVKVTPIGSKTKYVNLWTKAGVSDKEFQVRCDSAAYVYTAAGGCVFTYRKPYMEMKRNDVNDKGETWEEQYDHIKKALTDPNTPPTYPALGGPSYPDSAGRKKDMPGGSPQRPIHRVVSSPVYDFNAAQREKSEAVCRKEIKKTWISNVLLYPQLAENCDEYPFASTEEGSLGANPDFNFSVLLIKATHNQAHGHVLGAWYGNNRILKGDAFWIKLS</sequence>
<evidence type="ECO:0000256" key="1">
    <source>
        <dbReference type="ARBA" id="ARBA00004613"/>
    </source>
</evidence>
<evidence type="ECO:0000256" key="5">
    <source>
        <dbReference type="SAM" id="MobiDB-lite"/>
    </source>
</evidence>
<feature type="compositionally biased region" description="Polar residues" evidence="5">
    <location>
        <begin position="1617"/>
        <end position="1627"/>
    </location>
</feature>
<feature type="region of interest" description="Disordered" evidence="5">
    <location>
        <begin position="1466"/>
        <end position="1507"/>
    </location>
</feature>
<dbReference type="Gene3D" id="2.60.120.200">
    <property type="match status" value="2"/>
</dbReference>
<dbReference type="Pfam" id="PF24517">
    <property type="entry name" value="CBM96"/>
    <property type="match status" value="1"/>
</dbReference>
<dbReference type="SUPFAM" id="SSF49899">
    <property type="entry name" value="Concanavalin A-like lectins/glucanases"/>
    <property type="match status" value="1"/>
</dbReference>
<feature type="region of interest" description="Disordered" evidence="5">
    <location>
        <begin position="1746"/>
        <end position="1782"/>
    </location>
</feature>
<dbReference type="RefSeq" id="WP_380840430.1">
    <property type="nucleotide sequence ID" value="NZ_JBHSFP010000007.1"/>
</dbReference>
<keyword evidence="4" id="KW-1015">Disulfide bond</keyword>
<dbReference type="Proteomes" id="UP001596004">
    <property type="component" value="Unassembled WGS sequence"/>
</dbReference>
<evidence type="ECO:0000313" key="8">
    <source>
        <dbReference type="EMBL" id="MFC4531762.1"/>
    </source>
</evidence>
<evidence type="ECO:0000256" key="4">
    <source>
        <dbReference type="ARBA" id="ARBA00023157"/>
    </source>
</evidence>
<dbReference type="Pfam" id="PF14040">
    <property type="entry name" value="DNase_NucA_NucB"/>
    <property type="match status" value="1"/>
</dbReference>
<keyword evidence="2" id="KW-0964">Secreted</keyword>
<feature type="region of interest" description="Disordered" evidence="5">
    <location>
        <begin position="622"/>
        <end position="677"/>
    </location>
</feature>
<comment type="caution">
    <text evidence="8">The sequence shown here is derived from an EMBL/GenBank/DDBJ whole genome shotgun (WGS) entry which is preliminary data.</text>
</comment>
<feature type="signal peptide" evidence="6">
    <location>
        <begin position="1"/>
        <end position="16"/>
    </location>
</feature>
<name>A0ABV9CGF3_9ACTN</name>
<feature type="chain" id="PRO_5045613527" evidence="6">
    <location>
        <begin position="17"/>
        <end position="1886"/>
    </location>
</feature>
<protein>
    <submittedName>
        <fullName evidence="8">DNRLRE domain-containing protein</fullName>
    </submittedName>
</protein>
<feature type="domain" description="LamG-like jellyroll fold" evidence="7">
    <location>
        <begin position="1329"/>
        <end position="1459"/>
    </location>
</feature>
<dbReference type="EMBL" id="JBHSFP010000007">
    <property type="protein sequence ID" value="MFC4531762.1"/>
    <property type="molecule type" value="Genomic_DNA"/>
</dbReference>
<evidence type="ECO:0000259" key="7">
    <source>
        <dbReference type="SMART" id="SM00560"/>
    </source>
</evidence>
<gene>
    <name evidence="8" type="ORF">ACFO60_13375</name>
</gene>
<evidence type="ECO:0000256" key="3">
    <source>
        <dbReference type="ARBA" id="ARBA00022729"/>
    </source>
</evidence>
<feature type="region of interest" description="Disordered" evidence="5">
    <location>
        <begin position="1"/>
        <end position="31"/>
    </location>
</feature>
<dbReference type="InterPro" id="IPR006558">
    <property type="entry name" value="LamG-like"/>
</dbReference>
<comment type="subcellular location">
    <subcellularLocation>
        <location evidence="1">Secreted</location>
    </subcellularLocation>
</comment>
<organism evidence="8 9">
    <name type="scientific">Sphaerisporangium dianthi</name>
    <dbReference type="NCBI Taxonomy" id="1436120"/>
    <lineage>
        <taxon>Bacteria</taxon>
        <taxon>Bacillati</taxon>
        <taxon>Actinomycetota</taxon>
        <taxon>Actinomycetes</taxon>
        <taxon>Streptosporangiales</taxon>
        <taxon>Streptosporangiaceae</taxon>
        <taxon>Sphaerisporangium</taxon>
    </lineage>
</organism>
<dbReference type="SMART" id="SM00560">
    <property type="entry name" value="LamGL"/>
    <property type="match status" value="1"/>
</dbReference>